<accession>A0A2P6VCA1</accession>
<dbReference type="GO" id="GO:0045277">
    <property type="term" value="C:respiratory chain complex IV"/>
    <property type="evidence" value="ECO:0007669"/>
    <property type="project" value="InterPro"/>
</dbReference>
<evidence type="ECO:0000256" key="4">
    <source>
        <dbReference type="SAM" id="MobiDB-lite"/>
    </source>
</evidence>
<keyword evidence="2" id="KW-0496">Mitochondrion</keyword>
<dbReference type="OrthoDB" id="1107506at2759"/>
<evidence type="ECO:0000256" key="3">
    <source>
        <dbReference type="ARBA" id="ARBA00023157"/>
    </source>
</evidence>
<comment type="caution">
    <text evidence="5">The sequence shown here is derived from an EMBL/GenBank/DDBJ whole genome shotgun (WGS) entry which is preliminary data.</text>
</comment>
<keyword evidence="3" id="KW-1015">Disulfide bond</keyword>
<keyword evidence="6" id="KW-1185">Reference proteome</keyword>
<evidence type="ECO:0000256" key="2">
    <source>
        <dbReference type="ARBA" id="ARBA00023128"/>
    </source>
</evidence>
<gene>
    <name evidence="5" type="ORF">C2E20_4868</name>
</gene>
<dbReference type="CDD" id="cd00926">
    <property type="entry name" value="Cyt_c_Oxidase_VIb"/>
    <property type="match status" value="1"/>
</dbReference>
<dbReference type="EMBL" id="LHPF02000013">
    <property type="protein sequence ID" value="PSC71716.1"/>
    <property type="molecule type" value="Genomic_DNA"/>
</dbReference>
<dbReference type="AlphaFoldDB" id="A0A2P6VCA1"/>
<comment type="subcellular location">
    <subcellularLocation>
        <location evidence="1">Mitochondrion</location>
    </subcellularLocation>
</comment>
<dbReference type="PANTHER" id="PTHR46281">
    <property type="entry name" value="CYTOCHROME C OXIDASE SUBUNIT 6B"/>
    <property type="match status" value="1"/>
</dbReference>
<evidence type="ECO:0000313" key="6">
    <source>
        <dbReference type="Proteomes" id="UP000239649"/>
    </source>
</evidence>
<protein>
    <submittedName>
        <fullName evidence="5">Cytochrome c oxidase subunit</fullName>
    </submittedName>
</protein>
<evidence type="ECO:0000256" key="1">
    <source>
        <dbReference type="ARBA" id="ARBA00004173"/>
    </source>
</evidence>
<name>A0A2P6VCA1_9CHLO</name>
<reference evidence="5 6" key="1">
    <citation type="journal article" date="2018" name="Plant J.">
        <title>Genome sequences of Chlorella sorokiniana UTEX 1602 and Micractinium conductrix SAG 241.80: implications to maltose excretion by a green alga.</title>
        <authorList>
            <person name="Arriola M.B."/>
            <person name="Velmurugan N."/>
            <person name="Zhang Y."/>
            <person name="Plunkett M.H."/>
            <person name="Hondzo H."/>
            <person name="Barney B.M."/>
        </authorList>
    </citation>
    <scope>NUCLEOTIDE SEQUENCE [LARGE SCALE GENOMIC DNA]</scope>
    <source>
        <strain evidence="5 6">SAG 241.80</strain>
    </source>
</reference>
<proteinExistence type="predicted"/>
<dbReference type="InterPro" id="IPR003213">
    <property type="entry name" value="Cyt_c_oxidase_su6B"/>
</dbReference>
<evidence type="ECO:0000313" key="5">
    <source>
        <dbReference type="EMBL" id="PSC71716.1"/>
    </source>
</evidence>
<dbReference type="GO" id="GO:0005739">
    <property type="term" value="C:mitochondrion"/>
    <property type="evidence" value="ECO:0007669"/>
    <property type="project" value="UniProtKB-SubCell"/>
</dbReference>
<dbReference type="InterPro" id="IPR036549">
    <property type="entry name" value="CX6/COA6-like_sf"/>
</dbReference>
<dbReference type="Gene3D" id="1.10.10.140">
    <property type="entry name" value="Cytochrome c oxidase, subunit VIb"/>
    <property type="match status" value="1"/>
</dbReference>
<feature type="region of interest" description="Disordered" evidence="4">
    <location>
        <begin position="245"/>
        <end position="273"/>
    </location>
</feature>
<sequence>MQAQQHEGGLAKKAEEAAFQLHRTTCLQEEHLMWRAAAAAKWAALWGAALASGQEDGALCAFSLACALAALLLAIQEQLGPGLFYTLELAIDVLQPVSACSLLHRLYPPAAGTGPLRSLAAVLLGNGVLALALRAKTSPLPVRWQLPGLLATAATLLAHTRTFCGNSLLQHGYATLHTLLRLLLPLASPALVSLAPPLTRAPEASAGGAALCAAYHVPSVMLGCAALAAHLYAAEAQQRKAFLAARRDRRRSSGSGSSAELQEEQNKPALTESEAAVNAGADIELGESRRCYVAYNEYHKCIKERGEGSGDCRPYMRAYRSICPDEWIEKWKELRETGGWYGKY</sequence>
<organism evidence="5 6">
    <name type="scientific">Micractinium conductrix</name>
    <dbReference type="NCBI Taxonomy" id="554055"/>
    <lineage>
        <taxon>Eukaryota</taxon>
        <taxon>Viridiplantae</taxon>
        <taxon>Chlorophyta</taxon>
        <taxon>core chlorophytes</taxon>
        <taxon>Trebouxiophyceae</taxon>
        <taxon>Chlorellales</taxon>
        <taxon>Chlorellaceae</taxon>
        <taxon>Chlorella clade</taxon>
        <taxon>Micractinium</taxon>
    </lineage>
</organism>
<dbReference type="Proteomes" id="UP000239649">
    <property type="component" value="Unassembled WGS sequence"/>
</dbReference>
<dbReference type="STRING" id="554055.A0A2P6VCA1"/>
<dbReference type="PANTHER" id="PTHR46281:SF8">
    <property type="entry name" value="CYTOCHROME C OXIDASE SUBUNIT 12, MITOCHONDRIAL"/>
    <property type="match status" value="1"/>
</dbReference>
<dbReference type="PROSITE" id="PS51808">
    <property type="entry name" value="CHCH"/>
    <property type="match status" value="1"/>
</dbReference>
<dbReference type="InterPro" id="IPR048280">
    <property type="entry name" value="COX6B-like"/>
</dbReference>
<dbReference type="Pfam" id="PF02297">
    <property type="entry name" value="COX6B"/>
    <property type="match status" value="1"/>
</dbReference>
<dbReference type="SUPFAM" id="SSF47694">
    <property type="entry name" value="Cytochrome c oxidase subunit h"/>
    <property type="match status" value="1"/>
</dbReference>